<proteinExistence type="predicted"/>
<dbReference type="PANTHER" id="PTHR10953">
    <property type="entry name" value="UBIQUITIN-ACTIVATING ENZYME E1"/>
    <property type="match status" value="1"/>
</dbReference>
<dbReference type="InterPro" id="IPR000594">
    <property type="entry name" value="ThiF_NAD_FAD-bd"/>
</dbReference>
<dbReference type="AlphaFoldDB" id="A0A6J4NUW7"/>
<dbReference type="GO" id="GO:0005829">
    <property type="term" value="C:cytosol"/>
    <property type="evidence" value="ECO:0007669"/>
    <property type="project" value="TreeGrafter"/>
</dbReference>
<evidence type="ECO:0000259" key="1">
    <source>
        <dbReference type="Pfam" id="PF00899"/>
    </source>
</evidence>
<dbReference type="GO" id="GO:0016779">
    <property type="term" value="F:nucleotidyltransferase activity"/>
    <property type="evidence" value="ECO:0007669"/>
    <property type="project" value="TreeGrafter"/>
</dbReference>
<evidence type="ECO:0000313" key="2">
    <source>
        <dbReference type="EMBL" id="CAA9395910.1"/>
    </source>
</evidence>
<sequence length="338" mass="36222">MFGIAAEIQDPNGFVWALCQSLDGSGTVSQVQSDLVHRFPELSADDVAQAIEALNRAGHLEDLDTPRPAEITPSRAERYQRSHSFYRWVDLRANADAWSAQVSLLRARVLVIGTGGGGTAASIALGLSGVGTMHLVDPDTVQSSNLNRQLAFTESDIGLPKSQVLAEFISARNSDVSVTHSQAWVDTEEKLAALLEDVDLLVMSADEPAGILHLVNRVCHTTGTPWVFGGYQGPFLMVGSFRPGAGPCYDCMQHQEKAKGAELGLPDRDPGLVRGRSPGVVAASSSIVGNMIAHIAVSMLTGIPRLQQNCVYTQNLVTMADSEILVARERRADCDVCS</sequence>
<dbReference type="Gene3D" id="3.40.50.720">
    <property type="entry name" value="NAD(P)-binding Rossmann-like Domain"/>
    <property type="match status" value="1"/>
</dbReference>
<name>A0A6J4NUW7_9ACTN</name>
<feature type="domain" description="THIF-type NAD/FAD binding fold" evidence="1">
    <location>
        <begin position="100"/>
        <end position="335"/>
    </location>
</feature>
<dbReference type="Pfam" id="PF00899">
    <property type="entry name" value="ThiF"/>
    <property type="match status" value="1"/>
</dbReference>
<dbReference type="GO" id="GO:0004792">
    <property type="term" value="F:thiosulfate-cyanide sulfurtransferase activity"/>
    <property type="evidence" value="ECO:0007669"/>
    <property type="project" value="TreeGrafter"/>
</dbReference>
<dbReference type="PANTHER" id="PTHR10953:SF102">
    <property type="entry name" value="ADENYLYLTRANSFERASE AND SULFURTRANSFERASE MOCS3"/>
    <property type="match status" value="1"/>
</dbReference>
<dbReference type="EMBL" id="CADCUM010000103">
    <property type="protein sequence ID" value="CAA9395910.1"/>
    <property type="molecule type" value="Genomic_DNA"/>
</dbReference>
<dbReference type="GO" id="GO:0008641">
    <property type="term" value="F:ubiquitin-like modifier activating enzyme activity"/>
    <property type="evidence" value="ECO:0007669"/>
    <property type="project" value="InterPro"/>
</dbReference>
<accession>A0A6J4NUW7</accession>
<dbReference type="InterPro" id="IPR045886">
    <property type="entry name" value="ThiF/MoeB/HesA"/>
</dbReference>
<dbReference type="InterPro" id="IPR035985">
    <property type="entry name" value="Ubiquitin-activating_enz"/>
</dbReference>
<protein>
    <recommendedName>
        <fullName evidence="1">THIF-type NAD/FAD binding fold domain-containing protein</fullName>
    </recommendedName>
</protein>
<dbReference type="GO" id="GO:0008146">
    <property type="term" value="F:sulfotransferase activity"/>
    <property type="evidence" value="ECO:0007669"/>
    <property type="project" value="TreeGrafter"/>
</dbReference>
<organism evidence="2">
    <name type="scientific">uncultured Nocardioides sp</name>
    <dbReference type="NCBI Taxonomy" id="198441"/>
    <lineage>
        <taxon>Bacteria</taxon>
        <taxon>Bacillati</taxon>
        <taxon>Actinomycetota</taxon>
        <taxon>Actinomycetes</taxon>
        <taxon>Propionibacteriales</taxon>
        <taxon>Nocardioidaceae</taxon>
        <taxon>Nocardioides</taxon>
        <taxon>environmental samples</taxon>
    </lineage>
</organism>
<gene>
    <name evidence="2" type="ORF">AVDCRST_MAG32-2625</name>
</gene>
<dbReference type="SUPFAM" id="SSF69572">
    <property type="entry name" value="Activating enzymes of the ubiquitin-like proteins"/>
    <property type="match status" value="1"/>
</dbReference>
<reference evidence="2" key="1">
    <citation type="submission" date="2020-02" db="EMBL/GenBank/DDBJ databases">
        <authorList>
            <person name="Meier V. D."/>
        </authorList>
    </citation>
    <scope>NUCLEOTIDE SEQUENCE</scope>
    <source>
        <strain evidence="2">AVDCRST_MAG32</strain>
    </source>
</reference>